<feature type="signal peptide" evidence="1">
    <location>
        <begin position="1"/>
        <end position="23"/>
    </location>
</feature>
<dbReference type="EMBL" id="LNIX01000053">
    <property type="protein sequence ID" value="OXA37695.1"/>
    <property type="molecule type" value="Genomic_DNA"/>
</dbReference>
<reference evidence="2 3" key="1">
    <citation type="submission" date="2015-12" db="EMBL/GenBank/DDBJ databases">
        <title>The genome of Folsomia candida.</title>
        <authorList>
            <person name="Faddeeva A."/>
            <person name="Derks M.F."/>
            <person name="Anvar Y."/>
            <person name="Smit S."/>
            <person name="Van Straalen N."/>
            <person name="Roelofs D."/>
        </authorList>
    </citation>
    <scope>NUCLEOTIDE SEQUENCE [LARGE SCALE GENOMIC DNA]</scope>
    <source>
        <strain evidence="2 3">VU population</strain>
        <tissue evidence="2">Whole body</tissue>
    </source>
</reference>
<organism evidence="2 3">
    <name type="scientific">Folsomia candida</name>
    <name type="common">Springtail</name>
    <dbReference type="NCBI Taxonomy" id="158441"/>
    <lineage>
        <taxon>Eukaryota</taxon>
        <taxon>Metazoa</taxon>
        <taxon>Ecdysozoa</taxon>
        <taxon>Arthropoda</taxon>
        <taxon>Hexapoda</taxon>
        <taxon>Collembola</taxon>
        <taxon>Entomobryomorpha</taxon>
        <taxon>Isotomoidea</taxon>
        <taxon>Isotomidae</taxon>
        <taxon>Proisotominae</taxon>
        <taxon>Folsomia</taxon>
    </lineage>
</organism>
<gene>
    <name evidence="2" type="ORF">Fcan01_27515</name>
</gene>
<evidence type="ECO:0000313" key="2">
    <source>
        <dbReference type="EMBL" id="OXA37695.1"/>
    </source>
</evidence>
<feature type="chain" id="PRO_5011991058" evidence="1">
    <location>
        <begin position="24"/>
        <end position="277"/>
    </location>
</feature>
<name>A0A226CWH6_FOLCA</name>
<proteinExistence type="predicted"/>
<dbReference type="Proteomes" id="UP000198287">
    <property type="component" value="Unassembled WGS sequence"/>
</dbReference>
<protein>
    <submittedName>
        <fullName evidence="2">Tenascin-X</fullName>
    </submittedName>
</protein>
<evidence type="ECO:0000313" key="3">
    <source>
        <dbReference type="Proteomes" id="UP000198287"/>
    </source>
</evidence>
<dbReference type="AlphaFoldDB" id="A0A226CWH6"/>
<evidence type="ECO:0000256" key="1">
    <source>
        <dbReference type="SAM" id="SignalP"/>
    </source>
</evidence>
<keyword evidence="3" id="KW-1185">Reference proteome</keyword>
<sequence>KLSQVVAIVFLGFVAFTWRVAHAQSACLAGDPNRLKFACRSNNDFNRMRCPAGKTANCILKKVGRECVCTDRNYCTANGTQQCPGDEFSLEYISYNNQCRNNNISHITKLCIRDGNRVECDCVAGCQTDATCTARRKCGHGCNSDSECSTFNCTANTPFKKCVNNVCACRECTADSDCSHKNCPASTPYKMCTSNVCRCVEITAILRLTRFGVETTYSQTRPITPEDRLIPKLEFEIEVLQWALDQFEIHIATAGEIAHIKTGNTYIDLSCKWAKSR</sequence>
<keyword evidence="1" id="KW-0732">Signal</keyword>
<accession>A0A226CWH6</accession>
<feature type="non-terminal residue" evidence="2">
    <location>
        <position position="1"/>
    </location>
</feature>
<comment type="caution">
    <text evidence="2">The sequence shown here is derived from an EMBL/GenBank/DDBJ whole genome shotgun (WGS) entry which is preliminary data.</text>
</comment>